<dbReference type="InterPro" id="IPR050481">
    <property type="entry name" value="UDP-glycosyltransf_plant"/>
</dbReference>
<dbReference type="STRING" id="2094558.A0A314ULS6"/>
<gene>
    <name evidence="3" type="ORF">Pyn_18393</name>
</gene>
<sequence length="295" mass="32229">MPSNAGSLAFMLHLPKPNNQITAEIKGSDPEIWSLMAASLLMLSLQRDLEGPAKGIVVNTIVELETHAIKSFSGGKSQSQTPPVYPVGSVIDLKGGQADDQSNLDKDQHDKIIKWLDEQPQSSVVFFLVCFGSMGSFGATQVKEIALGLGQSGQRFLWSLHLPPVPQAQGKTSRASNSSNSEDIYCHMGSWVGSWPTRQLVGLCLIVGGTQFWRACEQQLNAFRMVRELGLPEELRLDYRKGSGELVVADEIENGVTKVMDRNSEVRKKVKDMAEKVRKAAMDGGSSFISIGKTH</sequence>
<dbReference type="Gene3D" id="3.40.50.2000">
    <property type="entry name" value="Glycogen Phosphorylase B"/>
    <property type="match status" value="4"/>
</dbReference>
<keyword evidence="2" id="KW-0328">Glycosyltransferase</keyword>
<protein>
    <submittedName>
        <fullName evidence="3">UDP-glycosyltransferase 71D1</fullName>
    </submittedName>
</protein>
<dbReference type="EMBL" id="PJQY01003421">
    <property type="protein sequence ID" value="PQM37652.1"/>
    <property type="molecule type" value="Genomic_DNA"/>
</dbReference>
<keyword evidence="4" id="KW-1185">Reference proteome</keyword>
<reference evidence="3 4" key="1">
    <citation type="submission" date="2018-02" db="EMBL/GenBank/DDBJ databases">
        <title>Draft genome of wild Prunus yedoensis var. nudiflora.</title>
        <authorList>
            <person name="Baek S."/>
            <person name="Kim J.-H."/>
            <person name="Choi K."/>
            <person name="Kim G.-B."/>
            <person name="Cho A."/>
            <person name="Jang H."/>
            <person name="Shin C.-H."/>
            <person name="Yu H.-J."/>
            <person name="Mun J.-H."/>
        </authorList>
    </citation>
    <scope>NUCLEOTIDE SEQUENCE [LARGE SCALE GENOMIC DNA]</scope>
    <source>
        <strain evidence="4">cv. Jeju island</strain>
        <tissue evidence="3">Leaf</tissue>
    </source>
</reference>
<dbReference type="OrthoDB" id="5835829at2759"/>
<evidence type="ECO:0000313" key="3">
    <source>
        <dbReference type="EMBL" id="PQM37652.1"/>
    </source>
</evidence>
<name>A0A314ULS6_PRUYE</name>
<comment type="caution">
    <text evidence="3">The sequence shown here is derived from an EMBL/GenBank/DDBJ whole genome shotgun (WGS) entry which is preliminary data.</text>
</comment>
<comment type="similarity">
    <text evidence="1">Belongs to the UDP-glycosyltransferase family.</text>
</comment>
<dbReference type="PANTHER" id="PTHR48048">
    <property type="entry name" value="GLYCOSYLTRANSFERASE"/>
    <property type="match status" value="1"/>
</dbReference>
<dbReference type="AlphaFoldDB" id="A0A314ULS6"/>
<proteinExistence type="inferred from homology"/>
<evidence type="ECO:0000256" key="2">
    <source>
        <dbReference type="ARBA" id="ARBA00022676"/>
    </source>
</evidence>
<keyword evidence="3" id="KW-0808">Transferase</keyword>
<dbReference type="PANTHER" id="PTHR48048:SF45">
    <property type="entry name" value="GLYCOSYLTRANSFERASE"/>
    <property type="match status" value="1"/>
</dbReference>
<dbReference type="Proteomes" id="UP000250321">
    <property type="component" value="Unassembled WGS sequence"/>
</dbReference>
<evidence type="ECO:0000313" key="4">
    <source>
        <dbReference type="Proteomes" id="UP000250321"/>
    </source>
</evidence>
<evidence type="ECO:0000256" key="1">
    <source>
        <dbReference type="ARBA" id="ARBA00009995"/>
    </source>
</evidence>
<accession>A0A314ULS6</accession>
<organism evidence="3 4">
    <name type="scientific">Prunus yedoensis var. nudiflora</name>
    <dbReference type="NCBI Taxonomy" id="2094558"/>
    <lineage>
        <taxon>Eukaryota</taxon>
        <taxon>Viridiplantae</taxon>
        <taxon>Streptophyta</taxon>
        <taxon>Embryophyta</taxon>
        <taxon>Tracheophyta</taxon>
        <taxon>Spermatophyta</taxon>
        <taxon>Magnoliopsida</taxon>
        <taxon>eudicotyledons</taxon>
        <taxon>Gunneridae</taxon>
        <taxon>Pentapetalae</taxon>
        <taxon>rosids</taxon>
        <taxon>fabids</taxon>
        <taxon>Rosales</taxon>
        <taxon>Rosaceae</taxon>
        <taxon>Amygdaloideae</taxon>
        <taxon>Amygdaleae</taxon>
        <taxon>Prunus</taxon>
    </lineage>
</organism>
<dbReference type="SUPFAM" id="SSF53756">
    <property type="entry name" value="UDP-Glycosyltransferase/glycogen phosphorylase"/>
    <property type="match status" value="1"/>
</dbReference>
<dbReference type="GO" id="GO:0035251">
    <property type="term" value="F:UDP-glucosyltransferase activity"/>
    <property type="evidence" value="ECO:0007669"/>
    <property type="project" value="InterPro"/>
</dbReference>